<name>A0AAN6YFN6_9PEZI</name>
<organism evidence="3 4">
    <name type="scientific">Rhypophila decipiens</name>
    <dbReference type="NCBI Taxonomy" id="261697"/>
    <lineage>
        <taxon>Eukaryota</taxon>
        <taxon>Fungi</taxon>
        <taxon>Dikarya</taxon>
        <taxon>Ascomycota</taxon>
        <taxon>Pezizomycotina</taxon>
        <taxon>Sordariomycetes</taxon>
        <taxon>Sordariomycetidae</taxon>
        <taxon>Sordariales</taxon>
        <taxon>Naviculisporaceae</taxon>
        <taxon>Rhypophila</taxon>
    </lineage>
</organism>
<gene>
    <name evidence="3" type="ORF">QBC37DRAFT_412571</name>
</gene>
<evidence type="ECO:0000256" key="2">
    <source>
        <dbReference type="SAM" id="Phobius"/>
    </source>
</evidence>
<evidence type="ECO:0000313" key="4">
    <source>
        <dbReference type="Proteomes" id="UP001301769"/>
    </source>
</evidence>
<evidence type="ECO:0000313" key="3">
    <source>
        <dbReference type="EMBL" id="KAK4218464.1"/>
    </source>
</evidence>
<protein>
    <submittedName>
        <fullName evidence="3">Uncharacterized protein</fullName>
    </submittedName>
</protein>
<proteinExistence type="predicted"/>
<dbReference type="AlphaFoldDB" id="A0AAN6YFN6"/>
<keyword evidence="2" id="KW-1133">Transmembrane helix</keyword>
<keyword evidence="2" id="KW-0472">Membrane</keyword>
<comment type="caution">
    <text evidence="3">The sequence shown here is derived from an EMBL/GenBank/DDBJ whole genome shotgun (WGS) entry which is preliminary data.</text>
</comment>
<feature type="compositionally biased region" description="Low complexity" evidence="1">
    <location>
        <begin position="1"/>
        <end position="22"/>
    </location>
</feature>
<reference evidence="3" key="1">
    <citation type="journal article" date="2023" name="Mol. Phylogenet. Evol.">
        <title>Genome-scale phylogeny and comparative genomics of the fungal order Sordariales.</title>
        <authorList>
            <person name="Hensen N."/>
            <person name="Bonometti L."/>
            <person name="Westerberg I."/>
            <person name="Brannstrom I.O."/>
            <person name="Guillou S."/>
            <person name="Cros-Aarteil S."/>
            <person name="Calhoun S."/>
            <person name="Haridas S."/>
            <person name="Kuo A."/>
            <person name="Mondo S."/>
            <person name="Pangilinan J."/>
            <person name="Riley R."/>
            <person name="LaButti K."/>
            <person name="Andreopoulos B."/>
            <person name="Lipzen A."/>
            <person name="Chen C."/>
            <person name="Yan M."/>
            <person name="Daum C."/>
            <person name="Ng V."/>
            <person name="Clum A."/>
            <person name="Steindorff A."/>
            <person name="Ohm R.A."/>
            <person name="Martin F."/>
            <person name="Silar P."/>
            <person name="Natvig D.O."/>
            <person name="Lalanne C."/>
            <person name="Gautier V."/>
            <person name="Ament-Velasquez S.L."/>
            <person name="Kruys A."/>
            <person name="Hutchinson M.I."/>
            <person name="Powell A.J."/>
            <person name="Barry K."/>
            <person name="Miller A.N."/>
            <person name="Grigoriev I.V."/>
            <person name="Debuchy R."/>
            <person name="Gladieux P."/>
            <person name="Hiltunen Thoren M."/>
            <person name="Johannesson H."/>
        </authorList>
    </citation>
    <scope>NUCLEOTIDE SEQUENCE</scope>
    <source>
        <strain evidence="3">PSN293</strain>
    </source>
</reference>
<evidence type="ECO:0000256" key="1">
    <source>
        <dbReference type="SAM" id="MobiDB-lite"/>
    </source>
</evidence>
<dbReference type="Proteomes" id="UP001301769">
    <property type="component" value="Unassembled WGS sequence"/>
</dbReference>
<feature type="region of interest" description="Disordered" evidence="1">
    <location>
        <begin position="1"/>
        <end position="27"/>
    </location>
</feature>
<dbReference type="EMBL" id="MU858053">
    <property type="protein sequence ID" value="KAK4218464.1"/>
    <property type="molecule type" value="Genomic_DNA"/>
</dbReference>
<keyword evidence="2" id="KW-0812">Transmembrane</keyword>
<reference evidence="3" key="2">
    <citation type="submission" date="2023-05" db="EMBL/GenBank/DDBJ databases">
        <authorList>
            <consortium name="Lawrence Berkeley National Laboratory"/>
            <person name="Steindorff A."/>
            <person name="Hensen N."/>
            <person name="Bonometti L."/>
            <person name="Westerberg I."/>
            <person name="Brannstrom I.O."/>
            <person name="Guillou S."/>
            <person name="Cros-Aarteil S."/>
            <person name="Calhoun S."/>
            <person name="Haridas S."/>
            <person name="Kuo A."/>
            <person name="Mondo S."/>
            <person name="Pangilinan J."/>
            <person name="Riley R."/>
            <person name="Labutti K."/>
            <person name="Andreopoulos B."/>
            <person name="Lipzen A."/>
            <person name="Chen C."/>
            <person name="Yanf M."/>
            <person name="Daum C."/>
            <person name="Ng V."/>
            <person name="Clum A."/>
            <person name="Ohm R."/>
            <person name="Martin F."/>
            <person name="Silar P."/>
            <person name="Natvig D."/>
            <person name="Lalanne C."/>
            <person name="Gautier V."/>
            <person name="Ament-Velasquez S.L."/>
            <person name="Kruys A."/>
            <person name="Hutchinson M.I."/>
            <person name="Powell A.J."/>
            <person name="Barry K."/>
            <person name="Miller A.N."/>
            <person name="Grigoriev I.V."/>
            <person name="Debuchy R."/>
            <person name="Gladieux P."/>
            <person name="Thoren M.H."/>
            <person name="Johannesson H."/>
        </authorList>
    </citation>
    <scope>NUCLEOTIDE SEQUENCE</scope>
    <source>
        <strain evidence="3">PSN293</strain>
    </source>
</reference>
<accession>A0AAN6YFN6</accession>
<keyword evidence="4" id="KW-1185">Reference proteome</keyword>
<sequence length="351" mass="39783">MAPSKKASKASSSSSTTAASSAPPKPFKVAPDSLKPFFSDLSKKHIYIAHVDTKPRDFKLKIFIVPVAMNVVVALLFAWRIYYIAPYYLLLLASTLGYPNELTLQASELTYSALLYAILRRTFTFLLDFLLGVFVWPWPVEFAFGSALRRGSPVGWRWAVGFRDKEIYLRRSRDWDKTIGDVIADDNGSGRNEFFSHVNSATSPMLLQEKTGYLTMNGEWDLDWAGMVHATRLVDNKVLAMDAFTTPLVLLHNDRFGWMCVDMNTGANAKEDERRRQVFQFRDALAAVGKENLFFRWIEIVQFETSQPGGFTGKKQIETAQKIRDLFKEEGIDFDEFWMQSVGSASLAGMD</sequence>
<feature type="transmembrane region" description="Helical" evidence="2">
    <location>
        <begin position="62"/>
        <end position="82"/>
    </location>
</feature>